<evidence type="ECO:0000256" key="3">
    <source>
        <dbReference type="ARBA" id="ARBA00022843"/>
    </source>
</evidence>
<reference evidence="7 8" key="1">
    <citation type="journal article" date="2010" name="Plant Cell">
        <title>The Chlorella variabilis NC64A genome reveals adaptation to photosymbiosis, coevolution with viruses, and cryptic sex.</title>
        <authorList>
            <person name="Blanc G."/>
            <person name="Duncan G."/>
            <person name="Agarkova I."/>
            <person name="Borodovsky M."/>
            <person name="Gurnon J."/>
            <person name="Kuo A."/>
            <person name="Lindquist E."/>
            <person name="Lucas S."/>
            <person name="Pangilinan J."/>
            <person name="Polle J."/>
            <person name="Salamov A."/>
            <person name="Terry A."/>
            <person name="Yamada T."/>
            <person name="Dunigan D.D."/>
            <person name="Grigoriev I.V."/>
            <person name="Claverie J.M."/>
            <person name="Van Etten J.L."/>
        </authorList>
    </citation>
    <scope>NUCLEOTIDE SEQUENCE [LARGE SCALE GENOMIC DNA]</scope>
    <source>
        <strain evidence="7 8">NC64A</strain>
    </source>
</reference>
<dbReference type="PROSITE" id="PS50069">
    <property type="entry name" value="CULLIN_2"/>
    <property type="match status" value="2"/>
</dbReference>
<dbReference type="SUPFAM" id="SSF75632">
    <property type="entry name" value="Cullin homology domain"/>
    <property type="match status" value="1"/>
</dbReference>
<dbReference type="Gene3D" id="3.30.230.130">
    <property type="entry name" value="Cullin, Chain C, Domain 2"/>
    <property type="match status" value="1"/>
</dbReference>
<dbReference type="EMBL" id="GL433856">
    <property type="protein sequence ID" value="EFN52532.1"/>
    <property type="molecule type" value="Genomic_DNA"/>
</dbReference>
<dbReference type="InterPro" id="IPR059120">
    <property type="entry name" value="Cullin-like_AB"/>
</dbReference>
<dbReference type="GeneID" id="17351805"/>
<evidence type="ECO:0000313" key="8">
    <source>
        <dbReference type="Proteomes" id="UP000008141"/>
    </source>
</evidence>
<dbReference type="Gene3D" id="1.20.1310.10">
    <property type="entry name" value="Cullin Repeats"/>
    <property type="match status" value="4"/>
</dbReference>
<dbReference type="InterPro" id="IPR036317">
    <property type="entry name" value="Cullin_homology_sf"/>
</dbReference>
<proteinExistence type="inferred from homology"/>
<protein>
    <recommendedName>
        <fullName evidence="6">Cullin family profile domain-containing protein</fullName>
    </recommendedName>
</protein>
<dbReference type="FunFam" id="1.20.1310.10:FF:000001">
    <property type="entry name" value="Cullin 3"/>
    <property type="match status" value="1"/>
</dbReference>
<evidence type="ECO:0000256" key="2">
    <source>
        <dbReference type="ARBA" id="ARBA00022499"/>
    </source>
</evidence>
<dbReference type="eggNOG" id="KOG2166">
    <property type="taxonomic scope" value="Eukaryota"/>
</dbReference>
<feature type="domain" description="Cullin family profile" evidence="6">
    <location>
        <begin position="373"/>
        <end position="415"/>
    </location>
</feature>
<accession>E1ZP05</accession>
<dbReference type="Pfam" id="PF26557">
    <property type="entry name" value="Cullin_AB"/>
    <property type="match status" value="1"/>
</dbReference>
<sequence>MAGKPKKFKIEPFKHPLKLDPNYADNTWLLLESAIHEINNHNASGLSFEELYRNAYNMVVNKYGERLYRGLVDTETAHLRKVAARIEAAQGEGFLRAIKAEWESHNKSVQMIRDILMYMDRIYVKQQNKTTVHQLGLDLWRDVVVRNRRIRDRLLGMLLDMVGRERAGDVVDKGLVRAMTQMLVDLGHQVYCEDFETPFLERTAEFYAAEAAEFVSSCDCPTYLAHAERRLGEEVERVGAYLDPSTEAKVVKVVERELISRQMRGLVDMENSGLVPQLVQDKYGDLSRMYCLFRRVEGGVDLLRQTMGDHLKEGGKALVLDPERQKDPVEWVQRLLQEKEKYDALISRAFSHDKLFVAALNSAFEHFLNLNPRSPEYISLFMDDKLRKGLKGMSEDDIEVVLDKGIMLFRFLQARAGLPFPALGLAWWSCPAWPALEKDVFEKYYKQHLAKRLLHGRSTSEDSEQLLLTKLKTECGYQFTSKLETMFSDIKLSREKMADFKGYLEGQGRRLDVEMTMQVLTSGMWPQTSSAPTCVLPRELEQCTSEFVAYYLHANSGRRLTWQTGLGTADIKAMFGGGARKYEISCSTYQMAVLMLFNDAESLVYEEIEAATSIPEDDLKRVLQSLACVKGKAVLRKEPMSKDVRPGDRFSVNDAFTSKSYKVKIGMVTAQVGGEGRAAGGSTGQGCGDCGDGDREFLERDATDRSTYVYLA</sequence>
<evidence type="ECO:0000256" key="1">
    <source>
        <dbReference type="ARBA" id="ARBA00006019"/>
    </source>
</evidence>
<keyword evidence="3" id="KW-0832">Ubl conjugation</keyword>
<name>E1ZP05_CHLVA</name>
<feature type="domain" description="Cullin family profile" evidence="6">
    <location>
        <begin position="437"/>
        <end position="627"/>
    </location>
</feature>
<dbReference type="OrthoDB" id="27073at2759"/>
<dbReference type="Pfam" id="PF00888">
    <property type="entry name" value="Cullin"/>
    <property type="match status" value="2"/>
</dbReference>
<dbReference type="InParanoid" id="E1ZP05"/>
<dbReference type="SUPFAM" id="SSF74788">
    <property type="entry name" value="Cullin repeat-like"/>
    <property type="match status" value="1"/>
</dbReference>
<comment type="similarity">
    <text evidence="1 4 5">Belongs to the cullin family.</text>
</comment>
<dbReference type="FunCoup" id="E1ZP05">
    <property type="interactions" value="1882"/>
</dbReference>
<dbReference type="InterPro" id="IPR016159">
    <property type="entry name" value="Cullin_repeat-like_dom_sf"/>
</dbReference>
<dbReference type="GO" id="GO:0006511">
    <property type="term" value="P:ubiquitin-dependent protein catabolic process"/>
    <property type="evidence" value="ECO:0007669"/>
    <property type="project" value="InterPro"/>
</dbReference>
<dbReference type="SMART" id="SM00182">
    <property type="entry name" value="CULLIN"/>
    <property type="match status" value="1"/>
</dbReference>
<dbReference type="FunFam" id="1.20.1310.10:FF:000006">
    <property type="entry name" value="Cullin 3"/>
    <property type="match status" value="1"/>
</dbReference>
<keyword evidence="8" id="KW-1185">Reference proteome</keyword>
<dbReference type="KEGG" id="cvr:CHLNCDRAFT_138949"/>
<dbReference type="GO" id="GO:0031625">
    <property type="term" value="F:ubiquitin protein ligase binding"/>
    <property type="evidence" value="ECO:0007669"/>
    <property type="project" value="InterPro"/>
</dbReference>
<dbReference type="OMA" id="MFKDMTI"/>
<evidence type="ECO:0000259" key="6">
    <source>
        <dbReference type="PROSITE" id="PS50069"/>
    </source>
</evidence>
<dbReference type="InterPro" id="IPR001373">
    <property type="entry name" value="Cullin_N"/>
</dbReference>
<dbReference type="STRING" id="554065.E1ZP05"/>
<dbReference type="PANTHER" id="PTHR11932">
    <property type="entry name" value="CULLIN"/>
    <property type="match status" value="1"/>
</dbReference>
<dbReference type="InterPro" id="IPR016158">
    <property type="entry name" value="Cullin_homology"/>
</dbReference>
<organism evidence="8">
    <name type="scientific">Chlorella variabilis</name>
    <name type="common">Green alga</name>
    <dbReference type="NCBI Taxonomy" id="554065"/>
    <lineage>
        <taxon>Eukaryota</taxon>
        <taxon>Viridiplantae</taxon>
        <taxon>Chlorophyta</taxon>
        <taxon>core chlorophytes</taxon>
        <taxon>Trebouxiophyceae</taxon>
        <taxon>Chlorellales</taxon>
        <taxon>Chlorellaceae</taxon>
        <taxon>Chlorella clade</taxon>
        <taxon>Chlorella</taxon>
    </lineage>
</organism>
<gene>
    <name evidence="7" type="ORF">CHLNCDRAFT_138949</name>
</gene>
<evidence type="ECO:0000313" key="7">
    <source>
        <dbReference type="EMBL" id="EFN52532.1"/>
    </source>
</evidence>
<dbReference type="Proteomes" id="UP000008141">
    <property type="component" value="Unassembled WGS sequence"/>
</dbReference>
<keyword evidence="2" id="KW-1017">Isopeptide bond</keyword>
<evidence type="ECO:0000256" key="5">
    <source>
        <dbReference type="RuleBase" id="RU003829"/>
    </source>
</evidence>
<dbReference type="AlphaFoldDB" id="E1ZP05"/>
<evidence type="ECO:0000256" key="4">
    <source>
        <dbReference type="PROSITE-ProRule" id="PRU00330"/>
    </source>
</evidence>
<dbReference type="RefSeq" id="XP_005844634.1">
    <property type="nucleotide sequence ID" value="XM_005844572.1"/>
</dbReference>
<dbReference type="InterPro" id="IPR045093">
    <property type="entry name" value="Cullin"/>
</dbReference>